<keyword evidence="7" id="KW-0411">Iron-sulfur</keyword>
<keyword evidence="13" id="KW-1185">Reference proteome</keyword>
<keyword evidence="3" id="KW-0479">Metal-binding</keyword>
<name>A0AAD3HME1_9CHLO</name>
<dbReference type="GO" id="GO:0000703">
    <property type="term" value="F:oxidized pyrimidine nucleobase lesion DNA N-glycosylase activity"/>
    <property type="evidence" value="ECO:0007669"/>
    <property type="project" value="UniProtKB-ARBA"/>
</dbReference>
<organism evidence="12 13">
    <name type="scientific">Astrephomene gubernaculifera</name>
    <dbReference type="NCBI Taxonomy" id="47775"/>
    <lineage>
        <taxon>Eukaryota</taxon>
        <taxon>Viridiplantae</taxon>
        <taxon>Chlorophyta</taxon>
        <taxon>core chlorophytes</taxon>
        <taxon>Chlorophyceae</taxon>
        <taxon>CS clade</taxon>
        <taxon>Chlamydomonadales</taxon>
        <taxon>Astrephomenaceae</taxon>
        <taxon>Astrephomene</taxon>
    </lineage>
</organism>
<dbReference type="InterPro" id="IPR023170">
    <property type="entry name" value="HhH_base_excis_C"/>
</dbReference>
<dbReference type="InterPro" id="IPR000445">
    <property type="entry name" value="HhH_motif"/>
</dbReference>
<dbReference type="SUPFAM" id="SSF48150">
    <property type="entry name" value="DNA-glycosylase"/>
    <property type="match status" value="1"/>
</dbReference>
<dbReference type="PANTHER" id="PTHR10359">
    <property type="entry name" value="A/G-SPECIFIC ADENINE GLYCOSYLASE/ENDONUCLEASE III"/>
    <property type="match status" value="1"/>
</dbReference>
<dbReference type="Pfam" id="PF00730">
    <property type="entry name" value="HhH-GPD"/>
    <property type="match status" value="1"/>
</dbReference>
<dbReference type="FunFam" id="1.10.1670.10:FF:000019">
    <property type="entry name" value="Endonuclease III"/>
    <property type="match status" value="1"/>
</dbReference>
<evidence type="ECO:0000313" key="13">
    <source>
        <dbReference type="Proteomes" id="UP001054857"/>
    </source>
</evidence>
<dbReference type="InterPro" id="IPR004036">
    <property type="entry name" value="Endonuclease-III-like_CS2"/>
</dbReference>
<comment type="similarity">
    <text evidence="1">Belongs to the Nth/MutY family.</text>
</comment>
<evidence type="ECO:0000256" key="10">
    <source>
        <dbReference type="SAM" id="MobiDB-lite"/>
    </source>
</evidence>
<dbReference type="FunFam" id="1.10.340.30:FF:000001">
    <property type="entry name" value="Endonuclease III"/>
    <property type="match status" value="1"/>
</dbReference>
<dbReference type="GO" id="GO:0006285">
    <property type="term" value="P:base-excision repair, AP site formation"/>
    <property type="evidence" value="ECO:0007669"/>
    <property type="project" value="TreeGrafter"/>
</dbReference>
<keyword evidence="9" id="KW-0326">Glycosidase</keyword>
<evidence type="ECO:0000256" key="3">
    <source>
        <dbReference type="ARBA" id="ARBA00022723"/>
    </source>
</evidence>
<dbReference type="CDD" id="cd00056">
    <property type="entry name" value="ENDO3c"/>
    <property type="match status" value="1"/>
</dbReference>
<proteinExistence type="inferred from homology"/>
<dbReference type="HAMAP" id="MF_00942">
    <property type="entry name" value="Nth"/>
    <property type="match status" value="1"/>
</dbReference>
<dbReference type="Gene3D" id="1.10.340.30">
    <property type="entry name" value="Hypothetical protein, domain 2"/>
    <property type="match status" value="1"/>
</dbReference>
<evidence type="ECO:0000256" key="2">
    <source>
        <dbReference type="ARBA" id="ARBA00022485"/>
    </source>
</evidence>
<evidence type="ECO:0000313" key="12">
    <source>
        <dbReference type="EMBL" id="GFR46744.1"/>
    </source>
</evidence>
<dbReference type="InterPro" id="IPR003265">
    <property type="entry name" value="HhH-GPD_domain"/>
</dbReference>
<dbReference type="SMART" id="SM00478">
    <property type="entry name" value="ENDO3c"/>
    <property type="match status" value="1"/>
</dbReference>
<comment type="caution">
    <text evidence="12">The sequence shown here is derived from an EMBL/GenBank/DDBJ whole genome shotgun (WGS) entry which is preliminary data.</text>
</comment>
<dbReference type="Proteomes" id="UP001054857">
    <property type="component" value="Unassembled WGS sequence"/>
</dbReference>
<sequence length="385" mass="40371">MLRQLQSRLASRKPFHFHLYCNPLENISVSSLSGTMQPRPKRALGSNAAAPSHHPSPPPSPSASPPPSPAPASAPTLTPTPSKKKSRPLPASPSFQPASLAQLRAKAARIQQQLAQLYPQPPIPLQHGSAFQLLVAVMLSAQSTDAKVNSVTPQLFARGPDAAAMAALEVPEIEGIIRVLGLAPTKARNVQRMSQLLLEQHGGQVPASFAALEALPGVGHKTASVVMCQAFGHPAFPVDTHIHRLAQRWGLSNGKSVEQTEQDLKTLLPEDSWRDMHLQMIYFGREHCPAQRHDTAACPVCSWAAPGAATVAETSFQASGAAGEQQASREGGRNRRARHGGNGNAGMAAAEEATGAEVASSDASAPVLLETGAGAQGAEAEGGSR</sequence>
<evidence type="ECO:0000259" key="11">
    <source>
        <dbReference type="SMART" id="SM00478"/>
    </source>
</evidence>
<dbReference type="Pfam" id="PF00633">
    <property type="entry name" value="HHH"/>
    <property type="match status" value="1"/>
</dbReference>
<feature type="compositionally biased region" description="Low complexity" evidence="10">
    <location>
        <begin position="372"/>
        <end position="385"/>
    </location>
</feature>
<evidence type="ECO:0000256" key="1">
    <source>
        <dbReference type="ARBA" id="ARBA00008343"/>
    </source>
</evidence>
<evidence type="ECO:0000256" key="7">
    <source>
        <dbReference type="ARBA" id="ARBA00023014"/>
    </source>
</evidence>
<reference evidence="12 13" key="1">
    <citation type="journal article" date="2021" name="Sci. Rep.">
        <title>Genome sequencing of the multicellular alga Astrephomene provides insights into convergent evolution of germ-soma differentiation.</title>
        <authorList>
            <person name="Yamashita S."/>
            <person name="Yamamoto K."/>
            <person name="Matsuzaki R."/>
            <person name="Suzuki S."/>
            <person name="Yamaguchi H."/>
            <person name="Hirooka S."/>
            <person name="Minakuchi Y."/>
            <person name="Miyagishima S."/>
            <person name="Kawachi M."/>
            <person name="Toyoda A."/>
            <person name="Nozaki H."/>
        </authorList>
    </citation>
    <scope>NUCLEOTIDE SEQUENCE [LARGE SCALE GENOMIC DNA]</scope>
    <source>
        <strain evidence="12 13">NIES-4017</strain>
    </source>
</reference>
<dbReference type="EMBL" id="BMAR01000015">
    <property type="protein sequence ID" value="GFR46744.1"/>
    <property type="molecule type" value="Genomic_DNA"/>
</dbReference>
<keyword evidence="4" id="KW-0227">DNA damage</keyword>
<dbReference type="GO" id="GO:0003677">
    <property type="term" value="F:DNA binding"/>
    <property type="evidence" value="ECO:0007669"/>
    <property type="project" value="InterPro"/>
</dbReference>
<accession>A0AAD3HME1</accession>
<evidence type="ECO:0000256" key="9">
    <source>
        <dbReference type="ARBA" id="ARBA00023295"/>
    </source>
</evidence>
<feature type="compositionally biased region" description="Low complexity" evidence="10">
    <location>
        <begin position="317"/>
        <end position="329"/>
    </location>
</feature>
<dbReference type="PANTHER" id="PTHR10359:SF18">
    <property type="entry name" value="ENDONUCLEASE III"/>
    <property type="match status" value="1"/>
</dbReference>
<dbReference type="GO" id="GO:0046872">
    <property type="term" value="F:metal ion binding"/>
    <property type="evidence" value="ECO:0007669"/>
    <property type="project" value="UniProtKB-KW"/>
</dbReference>
<evidence type="ECO:0000256" key="6">
    <source>
        <dbReference type="ARBA" id="ARBA00023004"/>
    </source>
</evidence>
<dbReference type="InterPro" id="IPR011257">
    <property type="entry name" value="DNA_glycosylase"/>
</dbReference>
<dbReference type="GO" id="GO:0051539">
    <property type="term" value="F:4 iron, 4 sulfur cluster binding"/>
    <property type="evidence" value="ECO:0007669"/>
    <property type="project" value="UniProtKB-KW"/>
</dbReference>
<gene>
    <name evidence="12" type="ORF">Agub_g8367</name>
</gene>
<keyword evidence="6" id="KW-0408">Iron</keyword>
<keyword evidence="5" id="KW-0378">Hydrolase</keyword>
<evidence type="ECO:0000256" key="5">
    <source>
        <dbReference type="ARBA" id="ARBA00022801"/>
    </source>
</evidence>
<feature type="compositionally biased region" description="Pro residues" evidence="10">
    <location>
        <begin position="54"/>
        <end position="72"/>
    </location>
</feature>
<feature type="region of interest" description="Disordered" evidence="10">
    <location>
        <begin position="32"/>
        <end position="95"/>
    </location>
</feature>
<dbReference type="Gene3D" id="1.10.1670.10">
    <property type="entry name" value="Helix-hairpin-Helix base-excision DNA repair enzymes (C-terminal)"/>
    <property type="match status" value="1"/>
</dbReference>
<dbReference type="InterPro" id="IPR005759">
    <property type="entry name" value="Nth"/>
</dbReference>
<evidence type="ECO:0000256" key="8">
    <source>
        <dbReference type="ARBA" id="ARBA00023204"/>
    </source>
</evidence>
<dbReference type="AlphaFoldDB" id="A0AAD3HME1"/>
<evidence type="ECO:0000256" key="4">
    <source>
        <dbReference type="ARBA" id="ARBA00022763"/>
    </source>
</evidence>
<dbReference type="PROSITE" id="PS01155">
    <property type="entry name" value="ENDONUCLEASE_III_2"/>
    <property type="match status" value="1"/>
</dbReference>
<protein>
    <recommendedName>
        <fullName evidence="11">HhH-GPD domain-containing protein</fullName>
    </recommendedName>
</protein>
<feature type="region of interest" description="Disordered" evidence="10">
    <location>
        <begin position="316"/>
        <end position="385"/>
    </location>
</feature>
<keyword evidence="2" id="KW-0004">4Fe-4S</keyword>
<feature type="domain" description="HhH-GPD" evidence="11">
    <location>
        <begin position="139"/>
        <end position="286"/>
    </location>
</feature>
<keyword evidence="8" id="KW-0234">DNA repair</keyword>
<dbReference type="GO" id="GO:0003906">
    <property type="term" value="F:DNA-(apurinic or apyrimidinic site) endonuclease activity"/>
    <property type="evidence" value="ECO:0007669"/>
    <property type="project" value="InterPro"/>
</dbReference>
<feature type="non-terminal residue" evidence="12">
    <location>
        <position position="385"/>
    </location>
</feature>
<dbReference type="NCBIfam" id="TIGR01083">
    <property type="entry name" value="nth"/>
    <property type="match status" value="1"/>
</dbReference>
<feature type="compositionally biased region" description="Low complexity" evidence="10">
    <location>
        <begin position="345"/>
        <end position="357"/>
    </location>
</feature>